<reference evidence="1 2" key="1">
    <citation type="journal article" date="2012" name="J. Bacteriol.">
        <title>Complete genome sequence of a thermophilic methanogen, Methanocella conradii HZ254, isolated from Chinese rice field soil.</title>
        <authorList>
            <person name="Lu Z."/>
            <person name="Lu Y."/>
        </authorList>
    </citation>
    <scope>NUCLEOTIDE SEQUENCE [LARGE SCALE GENOMIC DNA]</scope>
    <source>
        <strain evidence="2">DSM 24694 / JCM 17849 / CGMCC 1.5162 / HZ254</strain>
    </source>
</reference>
<proteinExistence type="predicted"/>
<evidence type="ECO:0000313" key="2">
    <source>
        <dbReference type="Proteomes" id="UP000005233"/>
    </source>
</evidence>
<dbReference type="EMBL" id="CP003243">
    <property type="protein sequence ID" value="AFD00035.1"/>
    <property type="molecule type" value="Genomic_DNA"/>
</dbReference>
<sequence>MAANAIDIIDKLKKEAIERCRQRILEAKKREGCERQPKNRYGMTSALRSRYGL</sequence>
<dbReference type="RefSeq" id="WP_014405872.1">
    <property type="nucleotide sequence ID" value="NC_017034.1"/>
</dbReference>
<name>H8I9J0_METCZ</name>
<evidence type="ECO:0000313" key="1">
    <source>
        <dbReference type="EMBL" id="AFD00035.1"/>
    </source>
</evidence>
<dbReference type="eggNOG" id="arCOG13251">
    <property type="taxonomic scope" value="Archaea"/>
</dbReference>
<dbReference type="Proteomes" id="UP000005233">
    <property type="component" value="Chromosome"/>
</dbReference>
<keyword evidence="2" id="KW-1185">Reference proteome</keyword>
<protein>
    <submittedName>
        <fullName evidence="1">Uncharacterized protein</fullName>
    </submittedName>
</protein>
<dbReference type="STRING" id="1041930.Mtc_1281"/>
<gene>
    <name evidence="1" type="ordered locus">Mtc_1281</name>
</gene>
<dbReference type="GeneID" id="43501121"/>
<dbReference type="HOGENOM" id="CLU_3057092_0_0_2"/>
<accession>H8I9J0</accession>
<organism evidence="1 2">
    <name type="scientific">Methanocella conradii (strain DSM 24694 / JCM 17849 / CGMCC 1.5162 / HZ254)</name>
    <dbReference type="NCBI Taxonomy" id="1041930"/>
    <lineage>
        <taxon>Archaea</taxon>
        <taxon>Methanobacteriati</taxon>
        <taxon>Methanobacteriota</taxon>
        <taxon>Stenosarchaea group</taxon>
        <taxon>Methanomicrobia</taxon>
        <taxon>Methanocellales</taxon>
        <taxon>Methanocellaceae</taxon>
        <taxon>Methanocella</taxon>
    </lineage>
</organism>
<dbReference type="AlphaFoldDB" id="H8I9J0"/>
<dbReference type="KEGG" id="mez:Mtc_1281"/>